<dbReference type="EMBL" id="AP021861">
    <property type="protein sequence ID" value="BBO35040.1"/>
    <property type="molecule type" value="Genomic_DNA"/>
</dbReference>
<feature type="signal peptide" evidence="1">
    <location>
        <begin position="1"/>
        <end position="25"/>
    </location>
</feature>
<keyword evidence="3" id="KW-1185">Reference proteome</keyword>
<reference evidence="3" key="1">
    <citation type="submission" date="2019-10" db="EMBL/GenBank/DDBJ databases">
        <title>Lacipirellula parvula gen. nov., sp. nov., representing a lineage of planctomycetes widespread in freshwater anoxic habitats, and description of the family Lacipirellulaceae.</title>
        <authorList>
            <person name="Dedysh S.N."/>
            <person name="Kulichevskaya I.S."/>
            <person name="Beletsky A.V."/>
            <person name="Rakitin A.L."/>
            <person name="Mardanov A.V."/>
            <person name="Ivanova A.A."/>
            <person name="Saltykova V.X."/>
            <person name="Rijpstra W.I.C."/>
            <person name="Sinninghe Damste J.S."/>
            <person name="Ravin N.V."/>
        </authorList>
    </citation>
    <scope>NUCLEOTIDE SEQUENCE [LARGE SCALE GENOMIC DNA]</scope>
    <source>
        <strain evidence="3">PX69</strain>
    </source>
</reference>
<organism evidence="2 3">
    <name type="scientific">Lacipirellula parvula</name>
    <dbReference type="NCBI Taxonomy" id="2650471"/>
    <lineage>
        <taxon>Bacteria</taxon>
        <taxon>Pseudomonadati</taxon>
        <taxon>Planctomycetota</taxon>
        <taxon>Planctomycetia</taxon>
        <taxon>Pirellulales</taxon>
        <taxon>Lacipirellulaceae</taxon>
        <taxon>Lacipirellula</taxon>
    </lineage>
</organism>
<dbReference type="RefSeq" id="WP_152100503.1">
    <property type="nucleotide sequence ID" value="NZ_AP021861.1"/>
</dbReference>
<proteinExistence type="predicted"/>
<protein>
    <recommendedName>
        <fullName evidence="4">Metallothionein</fullName>
    </recommendedName>
</protein>
<name>A0A5K7XE35_9BACT</name>
<evidence type="ECO:0000313" key="3">
    <source>
        <dbReference type="Proteomes" id="UP000326837"/>
    </source>
</evidence>
<evidence type="ECO:0000256" key="1">
    <source>
        <dbReference type="SAM" id="SignalP"/>
    </source>
</evidence>
<dbReference type="AlphaFoldDB" id="A0A5K7XE35"/>
<evidence type="ECO:0008006" key="4">
    <source>
        <dbReference type="Google" id="ProtNLM"/>
    </source>
</evidence>
<evidence type="ECO:0000313" key="2">
    <source>
        <dbReference type="EMBL" id="BBO35040.1"/>
    </source>
</evidence>
<sequence length="73" mass="7224">MSKFMFAAVAALATSALGLTAGVNAAEEAKTAACCCGDNCKCEECGCADGKCTDCQCDACGCEDCNCGDSCGK</sequence>
<accession>A0A5K7XE35</accession>
<dbReference type="Proteomes" id="UP000326837">
    <property type="component" value="Chromosome"/>
</dbReference>
<feature type="chain" id="PRO_5024901307" description="Metallothionein" evidence="1">
    <location>
        <begin position="26"/>
        <end position="73"/>
    </location>
</feature>
<dbReference type="KEGG" id="lpav:PLANPX_4652"/>
<keyword evidence="1" id="KW-0732">Signal</keyword>
<gene>
    <name evidence="2" type="ORF">PLANPX_4652</name>
</gene>